<feature type="transmembrane region" description="Helical" evidence="6">
    <location>
        <begin position="26"/>
        <end position="46"/>
    </location>
</feature>
<feature type="transmembrane region" description="Helical" evidence="6">
    <location>
        <begin position="326"/>
        <end position="359"/>
    </location>
</feature>
<comment type="subcellular location">
    <subcellularLocation>
        <location evidence="1">Cell membrane</location>
        <topology evidence="1">Multi-pass membrane protein</topology>
    </subcellularLocation>
</comment>
<evidence type="ECO:0000313" key="8">
    <source>
        <dbReference type="EMBL" id="URD68056.1"/>
    </source>
</evidence>
<organism evidence="8 9">
    <name type="scientific">Conchiformibius steedae DSM 2580</name>
    <dbReference type="NCBI Taxonomy" id="1121352"/>
    <lineage>
        <taxon>Bacteria</taxon>
        <taxon>Pseudomonadati</taxon>
        <taxon>Pseudomonadota</taxon>
        <taxon>Betaproteobacteria</taxon>
        <taxon>Neisseriales</taxon>
        <taxon>Neisseriaceae</taxon>
        <taxon>Conchiformibius</taxon>
    </lineage>
</organism>
<dbReference type="InterPro" id="IPR004477">
    <property type="entry name" value="ComEC_N"/>
</dbReference>
<dbReference type="SUPFAM" id="SSF56281">
    <property type="entry name" value="Metallo-hydrolase/oxidoreductase"/>
    <property type="match status" value="1"/>
</dbReference>
<feature type="transmembrane region" description="Helical" evidence="6">
    <location>
        <begin position="51"/>
        <end position="70"/>
    </location>
</feature>
<evidence type="ECO:0000259" key="7">
    <source>
        <dbReference type="SMART" id="SM00849"/>
    </source>
</evidence>
<keyword evidence="4 6" id="KW-1133">Transmembrane helix</keyword>
<feature type="domain" description="Metallo-beta-lactamase" evidence="7">
    <location>
        <begin position="512"/>
        <end position="691"/>
    </location>
</feature>
<dbReference type="PANTHER" id="PTHR30619">
    <property type="entry name" value="DNA INTERNALIZATION/COMPETENCE PROTEIN COMEC/REC2"/>
    <property type="match status" value="1"/>
</dbReference>
<sequence>MRYGLCVPAFCIGAAAAFFLPERGAWAWWATAWFAAAATAAGAYFWERQRLLAMALTLFCLITGAVYSLWRTETALQAQWQVAQSPQSQLLDITVTGLPERSEDGRSRFTATARTEQGKEYRFLFYDYNKRDWHTGERWRIKARVRAPLGMRNPVGFDREAWALANGIDGLASVGRERERLGDAPVWNANGWRARISAAWQRTGKETAHGAGLMRALAVGDRSGLPPEAWAAFRPLGLNHLVSISGLHISMVAVMAALLCKWLMRFLPRVPARPRVWQLGAGVAAAAFYTALAGFGIPALRSLLMLTVFAWAWLQRGVMTAWQVWWTALAAVLLLQPAAVLAAGFWLSFGLVATLLWTLAARLPENKWRQAWRGQCAATLVGGIGAAYFFGTFPVFSLPVNAVAIPLFSWILVPVALAASLSPFDFVRDLAAWLAQYTADVLLWLGARVPDWALAHAPAPLLMAALACALLLLLPRGGGWRPLACCGVLMFTLYRPSAPKTDLNVYVWDVGQGLSVLLQTPSQNVLFDTGTPAAEMSLLPNLRALGIKQLDALVLSHHDDDHDGGYPALAKAIHIKKLWAGQPEFYPKAHHCTNGTRWQSGRTVFEFLTPPPLPHAKDNEKSCVLRVIADGRAILITGDLGVAGERTMVAQYGDALYSNVLVLGHHGSKTSTSDELLNAVEPEIAVASSGFANAFRHPHPDVLAKLQTRDIRVIRTDHNGAFAFSFGGGEMREQRFPRQWWQRKPL</sequence>
<dbReference type="NCBIfam" id="TIGR00360">
    <property type="entry name" value="ComEC_N-term"/>
    <property type="match status" value="1"/>
</dbReference>
<dbReference type="Gene3D" id="3.60.15.10">
    <property type="entry name" value="Ribonuclease Z/Hydroxyacylglutathione hydrolase-like"/>
    <property type="match status" value="1"/>
</dbReference>
<evidence type="ECO:0000256" key="6">
    <source>
        <dbReference type="SAM" id="Phobius"/>
    </source>
</evidence>
<dbReference type="InterPro" id="IPR001279">
    <property type="entry name" value="Metallo-B-lactamas"/>
</dbReference>
<evidence type="ECO:0000256" key="2">
    <source>
        <dbReference type="ARBA" id="ARBA00022475"/>
    </source>
</evidence>
<evidence type="ECO:0000256" key="3">
    <source>
        <dbReference type="ARBA" id="ARBA00022692"/>
    </source>
</evidence>
<reference evidence="8" key="1">
    <citation type="submission" date="2022-05" db="EMBL/GenBank/DDBJ databases">
        <title>Alysiella filiformis genome sequencing.</title>
        <authorList>
            <person name="Viehboeck T."/>
        </authorList>
    </citation>
    <scope>NUCLEOTIDE SEQUENCE</scope>
    <source>
        <strain evidence="8">DSM 2580</strain>
    </source>
</reference>
<dbReference type="NCBIfam" id="TIGR00361">
    <property type="entry name" value="ComEC_Rec2"/>
    <property type="match status" value="1"/>
</dbReference>
<feature type="transmembrane region" description="Helical" evidence="6">
    <location>
        <begin position="281"/>
        <end position="314"/>
    </location>
</feature>
<evidence type="ECO:0000313" key="9">
    <source>
        <dbReference type="Proteomes" id="UP001056819"/>
    </source>
</evidence>
<dbReference type="Pfam" id="PF13567">
    <property type="entry name" value="DUF4131"/>
    <property type="match status" value="1"/>
</dbReference>
<feature type="transmembrane region" description="Helical" evidence="6">
    <location>
        <begin position="371"/>
        <end position="390"/>
    </location>
</feature>
<dbReference type="AlphaFoldDB" id="A0AAE9HZN7"/>
<dbReference type="InterPro" id="IPR035681">
    <property type="entry name" value="ComA-like_MBL"/>
</dbReference>
<gene>
    <name evidence="8" type="ORF">LNQ82_02530</name>
</gene>
<dbReference type="EMBL" id="CP097501">
    <property type="protein sequence ID" value="URD68056.1"/>
    <property type="molecule type" value="Genomic_DNA"/>
</dbReference>
<dbReference type="GO" id="GO:0030420">
    <property type="term" value="P:establishment of competence for transformation"/>
    <property type="evidence" value="ECO:0007669"/>
    <property type="project" value="InterPro"/>
</dbReference>
<feature type="transmembrane region" description="Helical" evidence="6">
    <location>
        <begin position="453"/>
        <end position="474"/>
    </location>
</feature>
<proteinExistence type="predicted"/>
<feature type="transmembrane region" description="Helical" evidence="6">
    <location>
        <begin position="240"/>
        <end position="260"/>
    </location>
</feature>
<keyword evidence="5 6" id="KW-0472">Membrane</keyword>
<feature type="transmembrane region" description="Helical" evidence="6">
    <location>
        <begin position="396"/>
        <end position="418"/>
    </location>
</feature>
<evidence type="ECO:0000256" key="1">
    <source>
        <dbReference type="ARBA" id="ARBA00004651"/>
    </source>
</evidence>
<evidence type="ECO:0000256" key="5">
    <source>
        <dbReference type="ARBA" id="ARBA00023136"/>
    </source>
</evidence>
<accession>A0AAE9HZN7</accession>
<dbReference type="InterPro" id="IPR036866">
    <property type="entry name" value="RibonucZ/Hydroxyglut_hydro"/>
</dbReference>
<name>A0AAE9HZN7_9NEIS</name>
<dbReference type="RefSeq" id="WP_027021909.1">
    <property type="nucleotide sequence ID" value="NZ_CP097501.1"/>
</dbReference>
<keyword evidence="3 6" id="KW-0812">Transmembrane</keyword>
<dbReference type="Pfam" id="PF00753">
    <property type="entry name" value="Lactamase_B"/>
    <property type="match status" value="1"/>
</dbReference>
<dbReference type="InterPro" id="IPR004797">
    <property type="entry name" value="Competence_ComEC/Rec2"/>
</dbReference>
<protein>
    <submittedName>
        <fullName evidence="8">DNA internalization-related competence protein ComEC/Rec2</fullName>
    </submittedName>
</protein>
<dbReference type="CDD" id="cd07731">
    <property type="entry name" value="ComA-like_MBL-fold"/>
    <property type="match status" value="1"/>
</dbReference>
<dbReference type="PANTHER" id="PTHR30619:SF1">
    <property type="entry name" value="RECOMBINATION PROTEIN 2"/>
    <property type="match status" value="1"/>
</dbReference>
<evidence type="ECO:0000256" key="4">
    <source>
        <dbReference type="ARBA" id="ARBA00022989"/>
    </source>
</evidence>
<dbReference type="Pfam" id="PF03772">
    <property type="entry name" value="Competence"/>
    <property type="match status" value="1"/>
</dbReference>
<keyword evidence="2" id="KW-1003">Cell membrane</keyword>
<dbReference type="SMART" id="SM00849">
    <property type="entry name" value="Lactamase_B"/>
    <property type="match status" value="1"/>
</dbReference>
<dbReference type="InterPro" id="IPR052159">
    <property type="entry name" value="Competence_DNA_uptake"/>
</dbReference>
<dbReference type="Proteomes" id="UP001056819">
    <property type="component" value="Chromosome"/>
</dbReference>
<dbReference type="InterPro" id="IPR025405">
    <property type="entry name" value="DUF4131"/>
</dbReference>
<dbReference type="GO" id="GO:0005886">
    <property type="term" value="C:plasma membrane"/>
    <property type="evidence" value="ECO:0007669"/>
    <property type="project" value="UniProtKB-SubCell"/>
</dbReference>